<dbReference type="GO" id="GO:0005525">
    <property type="term" value="F:GTP binding"/>
    <property type="evidence" value="ECO:0007669"/>
    <property type="project" value="UniProtKB-UniRule"/>
</dbReference>
<dbReference type="PRINTS" id="PR00326">
    <property type="entry name" value="GTP1OBG"/>
</dbReference>
<dbReference type="PANTHER" id="PTHR11702:SF31">
    <property type="entry name" value="MITOCHONDRIAL RIBOSOME-ASSOCIATED GTPASE 2"/>
    <property type="match status" value="1"/>
</dbReference>
<dbReference type="GO" id="GO:0043022">
    <property type="term" value="F:ribosome binding"/>
    <property type="evidence" value="ECO:0007669"/>
    <property type="project" value="UniProtKB-ARBA"/>
</dbReference>
<keyword evidence="4 8" id="KW-0547">Nucleotide-binding</keyword>
<dbReference type="NCBIfam" id="TIGR00231">
    <property type="entry name" value="small_GTP"/>
    <property type="match status" value="1"/>
</dbReference>
<dbReference type="InterPro" id="IPR005225">
    <property type="entry name" value="Small_GTP-bd"/>
</dbReference>
<dbReference type="InterPro" id="IPR036726">
    <property type="entry name" value="GTP1_OBG_dom_sf"/>
</dbReference>
<dbReference type="Proteomes" id="UP000478417">
    <property type="component" value="Unassembled WGS sequence"/>
</dbReference>
<dbReference type="InterPro" id="IPR006073">
    <property type="entry name" value="GTP-bd"/>
</dbReference>
<dbReference type="InterPro" id="IPR045086">
    <property type="entry name" value="OBG_GTPase"/>
</dbReference>
<comment type="similarity">
    <text evidence="1 8">Belongs to the TRAFAC class OBG-HflX-like GTPase superfamily. OBG GTPase family.</text>
</comment>
<feature type="binding site" evidence="8">
    <location>
        <begin position="165"/>
        <end position="172"/>
    </location>
    <ligand>
        <name>GTP</name>
        <dbReference type="ChEBI" id="CHEBI:37565"/>
    </ligand>
</feature>
<dbReference type="PANTHER" id="PTHR11702">
    <property type="entry name" value="DEVELOPMENTALLY REGULATED GTP-BINDING PROTEIN-RELATED"/>
    <property type="match status" value="1"/>
</dbReference>
<evidence type="ECO:0000313" key="11">
    <source>
        <dbReference type="EMBL" id="NDV61323.1"/>
    </source>
</evidence>
<evidence type="ECO:0000259" key="9">
    <source>
        <dbReference type="PROSITE" id="PS51710"/>
    </source>
</evidence>
<dbReference type="FunFam" id="2.70.210.12:FF:000001">
    <property type="entry name" value="GTPase Obg"/>
    <property type="match status" value="1"/>
</dbReference>
<dbReference type="InterPro" id="IPR031167">
    <property type="entry name" value="G_OBG"/>
</dbReference>
<feature type="binding site" evidence="8">
    <location>
        <begin position="214"/>
        <end position="217"/>
    </location>
    <ligand>
        <name>GTP</name>
        <dbReference type="ChEBI" id="CHEBI:37565"/>
    </ligand>
</feature>
<dbReference type="CDD" id="cd01898">
    <property type="entry name" value="Obg"/>
    <property type="match status" value="1"/>
</dbReference>
<dbReference type="PROSITE" id="PS51883">
    <property type="entry name" value="OBG"/>
    <property type="match status" value="1"/>
</dbReference>
<protein>
    <recommendedName>
        <fullName evidence="8">GTPase Obg</fullName>
        <ecNumber evidence="8">3.6.5.-</ecNumber>
    </recommendedName>
    <alternativeName>
        <fullName evidence="8">GTP-binding protein Obg</fullName>
    </alternativeName>
</protein>
<evidence type="ECO:0000259" key="10">
    <source>
        <dbReference type="PROSITE" id="PS51883"/>
    </source>
</evidence>
<feature type="binding site" evidence="8">
    <location>
        <position position="172"/>
    </location>
    <ligand>
        <name>Mg(2+)</name>
        <dbReference type="ChEBI" id="CHEBI:18420"/>
    </ligand>
</feature>
<comment type="subunit">
    <text evidence="8">Monomer.</text>
</comment>
<dbReference type="GO" id="GO:0042254">
    <property type="term" value="P:ribosome biogenesis"/>
    <property type="evidence" value="ECO:0007669"/>
    <property type="project" value="UniProtKB-UniRule"/>
</dbReference>
<evidence type="ECO:0000256" key="8">
    <source>
        <dbReference type="HAMAP-Rule" id="MF_01454"/>
    </source>
</evidence>
<keyword evidence="5 8" id="KW-0378">Hydrolase</keyword>
<evidence type="ECO:0000256" key="6">
    <source>
        <dbReference type="ARBA" id="ARBA00022842"/>
    </source>
</evidence>
<dbReference type="Gene3D" id="2.70.210.12">
    <property type="entry name" value="GTP1/OBG domain"/>
    <property type="match status" value="1"/>
</dbReference>
<comment type="function">
    <text evidence="8">An essential GTPase which binds GTP, GDP and possibly (p)ppGpp with moderate affinity, with high nucleotide exchange rates and a fairly low GTP hydrolysis rate. Plays a role in control of the cell cycle, stress response, ribosome biogenesis and in those bacteria that undergo differentiation, in morphogenesis control.</text>
</comment>
<keyword evidence="12" id="KW-1185">Reference proteome</keyword>
<feature type="binding site" evidence="8">
    <location>
        <position position="192"/>
    </location>
    <ligand>
        <name>Mg(2+)</name>
        <dbReference type="ChEBI" id="CHEBI:18420"/>
    </ligand>
</feature>
<dbReference type="GO" id="GO:0003924">
    <property type="term" value="F:GTPase activity"/>
    <property type="evidence" value="ECO:0007669"/>
    <property type="project" value="UniProtKB-UniRule"/>
</dbReference>
<dbReference type="GO" id="GO:0000287">
    <property type="term" value="F:magnesium ion binding"/>
    <property type="evidence" value="ECO:0007669"/>
    <property type="project" value="InterPro"/>
</dbReference>
<dbReference type="GO" id="GO:0005737">
    <property type="term" value="C:cytoplasm"/>
    <property type="evidence" value="ECO:0007669"/>
    <property type="project" value="UniProtKB-SubCell"/>
</dbReference>
<evidence type="ECO:0000313" key="12">
    <source>
        <dbReference type="Proteomes" id="UP000478417"/>
    </source>
</evidence>
<keyword evidence="3 8" id="KW-0479">Metal-binding</keyword>
<dbReference type="SUPFAM" id="SSF82051">
    <property type="entry name" value="Obg GTP-binding protein N-terminal domain"/>
    <property type="match status" value="1"/>
</dbReference>
<dbReference type="NCBIfam" id="TIGR02729">
    <property type="entry name" value="Obg_CgtA"/>
    <property type="match status" value="1"/>
</dbReference>
<dbReference type="HAMAP" id="MF_01454">
    <property type="entry name" value="GTPase_Obg"/>
    <property type="match status" value="1"/>
</dbReference>
<feature type="binding site" evidence="8">
    <location>
        <begin position="284"/>
        <end position="287"/>
    </location>
    <ligand>
        <name>GTP</name>
        <dbReference type="ChEBI" id="CHEBI:37565"/>
    </ligand>
</feature>
<dbReference type="NCBIfam" id="NF008956">
    <property type="entry name" value="PRK12299.1"/>
    <property type="match status" value="1"/>
</dbReference>
<proteinExistence type="inferred from homology"/>
<evidence type="ECO:0000256" key="2">
    <source>
        <dbReference type="ARBA" id="ARBA00022490"/>
    </source>
</evidence>
<comment type="cofactor">
    <cofactor evidence="8">
        <name>Mg(2+)</name>
        <dbReference type="ChEBI" id="CHEBI:18420"/>
    </cofactor>
</comment>
<dbReference type="NCBIfam" id="NF008955">
    <property type="entry name" value="PRK12297.1"/>
    <property type="match status" value="1"/>
</dbReference>
<evidence type="ECO:0000256" key="5">
    <source>
        <dbReference type="ARBA" id="ARBA00022801"/>
    </source>
</evidence>
<dbReference type="EMBL" id="JAAGNX010000001">
    <property type="protein sequence ID" value="NDV61323.1"/>
    <property type="molecule type" value="Genomic_DNA"/>
</dbReference>
<dbReference type="Gene3D" id="3.40.50.300">
    <property type="entry name" value="P-loop containing nucleotide triphosphate hydrolases"/>
    <property type="match status" value="1"/>
</dbReference>
<dbReference type="SUPFAM" id="SSF52540">
    <property type="entry name" value="P-loop containing nucleoside triphosphate hydrolases"/>
    <property type="match status" value="1"/>
</dbReference>
<dbReference type="InterPro" id="IPR014100">
    <property type="entry name" value="GTP-bd_Obg/CgtA"/>
</dbReference>
<evidence type="ECO:0000256" key="4">
    <source>
        <dbReference type="ARBA" id="ARBA00022741"/>
    </source>
</evidence>
<evidence type="ECO:0000256" key="3">
    <source>
        <dbReference type="ARBA" id="ARBA00022723"/>
    </source>
</evidence>
<keyword evidence="2 8" id="KW-0963">Cytoplasm</keyword>
<dbReference type="RefSeq" id="WP_163962154.1">
    <property type="nucleotide sequence ID" value="NZ_JAAGNX010000001.1"/>
</dbReference>
<evidence type="ECO:0000256" key="1">
    <source>
        <dbReference type="ARBA" id="ARBA00007699"/>
    </source>
</evidence>
<feature type="binding site" evidence="8">
    <location>
        <begin position="310"/>
        <end position="312"/>
    </location>
    <ligand>
        <name>GTP</name>
        <dbReference type="ChEBI" id="CHEBI:37565"/>
    </ligand>
</feature>
<organism evidence="11 12">
    <name type="scientific">Oceanipulchritudo coccoides</name>
    <dbReference type="NCBI Taxonomy" id="2706888"/>
    <lineage>
        <taxon>Bacteria</taxon>
        <taxon>Pseudomonadati</taxon>
        <taxon>Verrucomicrobiota</taxon>
        <taxon>Opitutia</taxon>
        <taxon>Puniceicoccales</taxon>
        <taxon>Oceanipulchritudinaceae</taxon>
        <taxon>Oceanipulchritudo</taxon>
    </lineage>
</organism>
<name>A0A6B2LY98_9BACT</name>
<dbReference type="Pfam" id="PF01018">
    <property type="entry name" value="GTP1_OBG"/>
    <property type="match status" value="1"/>
</dbReference>
<gene>
    <name evidence="11" type="primary">obgE</name>
    <name evidence="8" type="synonym">obg</name>
    <name evidence="11" type="ORF">G0Q06_02530</name>
</gene>
<comment type="caution">
    <text evidence="11">The sequence shown here is derived from an EMBL/GenBank/DDBJ whole genome shotgun (WGS) entry which is preliminary data.</text>
</comment>
<keyword evidence="6 8" id="KW-0460">Magnesium</keyword>
<dbReference type="EC" id="3.6.5.-" evidence="8"/>
<dbReference type="InterPro" id="IPR027417">
    <property type="entry name" value="P-loop_NTPase"/>
</dbReference>
<sequence>MFVDEVEVKLRAGDGGNGCASFRREKFVPKGGPDGGDGGNGGNVILEADVNSADLRQYYFKPHWNAKNGAPGMGSTRNGRGGADCVLKVPPGTVVHDASTGEVVLELLESGERHVLLKGGSGGWGNIHFKSSVNQAPRQFKEGTPGQHGTYRFVLKTIADIGLVGYPNAGKSTLIAAMTAANPKTASYPFTTLNPVVGVMEPEEPGGIRIQLADIPGLIEGAHSNKGLGHAFLRHIERCKGLVILIDLSGVDGREPWADYQNLLKELDYYGQGLAAKPRIIVVNKVDEPAAADHLETFQKKTGTKPVPVSCLLGEGLPELRKALFSFANEMTQP</sequence>
<keyword evidence="7 8" id="KW-0342">GTP-binding</keyword>
<reference evidence="11 12" key="1">
    <citation type="submission" date="2020-02" db="EMBL/GenBank/DDBJ databases">
        <title>Albibacoteraceae fam. nov., the first described family within the subdivision 4 Verrucomicrobia.</title>
        <authorList>
            <person name="Xi F."/>
        </authorList>
    </citation>
    <scope>NUCLEOTIDE SEQUENCE [LARGE SCALE GENOMIC DNA]</scope>
    <source>
        <strain evidence="11 12">CK1056</strain>
    </source>
</reference>
<feature type="domain" description="Obg" evidence="10">
    <location>
        <begin position="1"/>
        <end position="158"/>
    </location>
</feature>
<feature type="binding site" evidence="8">
    <location>
        <begin position="190"/>
        <end position="194"/>
    </location>
    <ligand>
        <name>GTP</name>
        <dbReference type="ChEBI" id="CHEBI:37565"/>
    </ligand>
</feature>
<dbReference type="InterPro" id="IPR006169">
    <property type="entry name" value="GTP1_OBG_dom"/>
</dbReference>
<feature type="domain" description="OBG-type G" evidence="9">
    <location>
        <begin position="159"/>
        <end position="329"/>
    </location>
</feature>
<accession>A0A6B2LY98</accession>
<dbReference type="Pfam" id="PF01926">
    <property type="entry name" value="MMR_HSR1"/>
    <property type="match status" value="1"/>
</dbReference>
<evidence type="ECO:0000256" key="7">
    <source>
        <dbReference type="ARBA" id="ARBA00023134"/>
    </source>
</evidence>
<comment type="subcellular location">
    <subcellularLocation>
        <location evidence="8">Cytoplasm</location>
    </subcellularLocation>
</comment>
<dbReference type="PIRSF" id="PIRSF002401">
    <property type="entry name" value="GTP_bd_Obg/CgtA"/>
    <property type="match status" value="1"/>
</dbReference>
<dbReference type="AlphaFoldDB" id="A0A6B2LY98"/>
<dbReference type="PROSITE" id="PS51710">
    <property type="entry name" value="G_OBG"/>
    <property type="match status" value="1"/>
</dbReference>